<name>A0A7G9Z4U3_9EURY</name>
<protein>
    <submittedName>
        <fullName evidence="1">Uncharacterized protein</fullName>
    </submittedName>
</protein>
<gene>
    <name evidence="1" type="ORF">NKHFOMCA_00020</name>
    <name evidence="2" type="ORF">PBOADKMI_00031</name>
</gene>
<dbReference type="EMBL" id="MT631690">
    <property type="protein sequence ID" value="QNO57486.1"/>
    <property type="molecule type" value="Genomic_DNA"/>
</dbReference>
<dbReference type="EMBL" id="MT631608">
    <property type="protein sequence ID" value="QNO55277.1"/>
    <property type="molecule type" value="Genomic_DNA"/>
</dbReference>
<sequence>MERVKTEKEKETSIGQEQLIADIMVQKPPRHFQCRVCGYTFEMSPCAHGMRGKDLNCPECGGKLKRIDDYGCEGHCSPEDCEVCGKCEQ</sequence>
<proteinExistence type="predicted"/>
<evidence type="ECO:0000313" key="1">
    <source>
        <dbReference type="EMBL" id="QNO55277.1"/>
    </source>
</evidence>
<evidence type="ECO:0000313" key="2">
    <source>
        <dbReference type="EMBL" id="QNO57486.1"/>
    </source>
</evidence>
<dbReference type="AlphaFoldDB" id="A0A7G9Z4U3"/>
<reference evidence="1" key="1">
    <citation type="submission" date="2020-06" db="EMBL/GenBank/DDBJ databases">
        <title>Unique genomic features of the anaerobic methanotrophic archaea.</title>
        <authorList>
            <person name="Chadwick G.L."/>
            <person name="Skennerton C.T."/>
            <person name="Laso-Perez R."/>
            <person name="Leu A.O."/>
            <person name="Speth D.R."/>
            <person name="Yu H."/>
            <person name="Morgan-Lang C."/>
            <person name="Hatzenpichler R."/>
            <person name="Goudeau D."/>
            <person name="Malmstrom R."/>
            <person name="Brazelton W.J."/>
            <person name="Woyke T."/>
            <person name="Hallam S.J."/>
            <person name="Tyson G.W."/>
            <person name="Wegener G."/>
            <person name="Boetius A."/>
            <person name="Orphan V."/>
        </authorList>
    </citation>
    <scope>NUCLEOTIDE SEQUENCE</scope>
</reference>
<accession>A0A7G9Z4U3</accession>
<organism evidence="1">
    <name type="scientific">Candidatus Methanophaga sp. ANME-1 ERB7</name>
    <dbReference type="NCBI Taxonomy" id="2759913"/>
    <lineage>
        <taxon>Archaea</taxon>
        <taxon>Methanobacteriati</taxon>
        <taxon>Methanobacteriota</taxon>
        <taxon>Stenosarchaea group</taxon>
        <taxon>Methanomicrobia</taxon>
        <taxon>Candidatus Methanophagales</taxon>
        <taxon>Candidatus Methanophagaceae</taxon>
        <taxon>Candidatus Methanophaga</taxon>
    </lineage>
</organism>